<proteinExistence type="predicted"/>
<evidence type="ECO:0000256" key="1">
    <source>
        <dbReference type="SAM" id="MobiDB-lite"/>
    </source>
</evidence>
<comment type="caution">
    <text evidence="2">The sequence shown here is derived from an EMBL/GenBank/DDBJ whole genome shotgun (WGS) entry which is preliminary data.</text>
</comment>
<organism evidence="2 3">
    <name type="scientific">Buddleja alternifolia</name>
    <dbReference type="NCBI Taxonomy" id="168488"/>
    <lineage>
        <taxon>Eukaryota</taxon>
        <taxon>Viridiplantae</taxon>
        <taxon>Streptophyta</taxon>
        <taxon>Embryophyta</taxon>
        <taxon>Tracheophyta</taxon>
        <taxon>Spermatophyta</taxon>
        <taxon>Magnoliopsida</taxon>
        <taxon>eudicotyledons</taxon>
        <taxon>Gunneridae</taxon>
        <taxon>Pentapetalae</taxon>
        <taxon>asterids</taxon>
        <taxon>lamiids</taxon>
        <taxon>Lamiales</taxon>
        <taxon>Scrophulariaceae</taxon>
        <taxon>Buddlejeae</taxon>
        <taxon>Buddleja</taxon>
    </lineage>
</organism>
<dbReference type="Proteomes" id="UP000826271">
    <property type="component" value="Unassembled WGS sequence"/>
</dbReference>
<gene>
    <name evidence="2" type="ORF">BUALT_Bualt03G0187000</name>
</gene>
<accession>A0AAV6Y699</accession>
<evidence type="ECO:0000313" key="2">
    <source>
        <dbReference type="EMBL" id="KAG8386805.1"/>
    </source>
</evidence>
<reference evidence="2" key="1">
    <citation type="submission" date="2019-10" db="EMBL/GenBank/DDBJ databases">
        <authorList>
            <person name="Zhang R."/>
            <person name="Pan Y."/>
            <person name="Wang J."/>
            <person name="Ma R."/>
            <person name="Yu S."/>
        </authorList>
    </citation>
    <scope>NUCLEOTIDE SEQUENCE</scope>
    <source>
        <strain evidence="2">LA-IB0</strain>
        <tissue evidence="2">Leaf</tissue>
    </source>
</reference>
<dbReference type="EMBL" id="WHWC01000003">
    <property type="protein sequence ID" value="KAG8386805.1"/>
    <property type="molecule type" value="Genomic_DNA"/>
</dbReference>
<feature type="compositionally biased region" description="Polar residues" evidence="1">
    <location>
        <begin position="172"/>
        <end position="190"/>
    </location>
</feature>
<keyword evidence="3" id="KW-1185">Reference proteome</keyword>
<name>A0AAV6Y699_9LAMI</name>
<sequence length="190" mass="21222">MLTSASFSKTSGARRCFTPISTTRYGDNSLFTVKISALLIAETSGGIGDLIYGAQHPTPTIAASIEHPGNDFSGDLRRGTVPLNGETRRSRIAVRNFPEIQIHKHRIFQPQIQITQNPDLAREKELKKLKAAQKAAATKLQRRKECRKEAEEENHEDCSDPDTPFGEKKNLSRQMAKTNNPSAVQNSWYE</sequence>
<dbReference type="AlphaFoldDB" id="A0AAV6Y699"/>
<evidence type="ECO:0000313" key="3">
    <source>
        <dbReference type="Proteomes" id="UP000826271"/>
    </source>
</evidence>
<feature type="region of interest" description="Disordered" evidence="1">
    <location>
        <begin position="132"/>
        <end position="190"/>
    </location>
</feature>
<protein>
    <submittedName>
        <fullName evidence="2">Uncharacterized protein</fullName>
    </submittedName>
</protein>